<dbReference type="EMBL" id="CP165628">
    <property type="protein sequence ID" value="XDU70881.1"/>
    <property type="molecule type" value="Genomic_DNA"/>
</dbReference>
<dbReference type="InterPro" id="IPR035413">
    <property type="entry name" value="Terminase_L_C"/>
</dbReference>
<dbReference type="Gene3D" id="3.30.420.280">
    <property type="match status" value="1"/>
</dbReference>
<name>A0AB39VMT3_9GAMM</name>
<gene>
    <name evidence="3" type="ORF">AB3G37_15030</name>
</gene>
<dbReference type="Gene3D" id="3.40.50.300">
    <property type="entry name" value="P-loop containing nucleotide triphosphate hydrolases"/>
    <property type="match status" value="1"/>
</dbReference>
<dbReference type="AlphaFoldDB" id="A0AB39VMT3"/>
<dbReference type="InterPro" id="IPR052380">
    <property type="entry name" value="Viral_DNA_packaging_terminase"/>
</dbReference>
<feature type="domain" description="Phage terminase large subunit C-terminal" evidence="2">
    <location>
        <begin position="255"/>
        <end position="418"/>
    </location>
</feature>
<sequence>MESQADLQIPAKLVPVFSTEGVRYRGAYGGRGSAKTRTFALMTAVKAYQWAEAEISGVILCAREYMNSLEESSMEEIKQAIRSVPWLDDYFDIGEKYIRTKNRRVSYVFCGLRHNLDSIKSKARILVAWVDEAESVSDLAWKKLRPTVREAGSEIWVTWNPEKDGSATDKRFRKSPPKNSMIVEMNFSDNPWFPDVLEEERQDDLASLDYADYAWIWEGAYLENSDKQVLANKYVVQSFEDDLWQKADRLFFGGDFGFAKDPNVLTRTFVYQDCLYVEYEAFGEGTELDDMWKLYAGKEGATAKQLENWTVLDENKYPGIPESRNWPIKADSSRPETISHIKKQGFNISSAKKWAGSVEDGVTHLRGFKKIIIHPRCKETAKECRLYSYKVDRITGQVLPVIVDANNHCIDSIRYGLDGYITGRAPLNMNKALVARAQSRTPHSSRR</sequence>
<dbReference type="RefSeq" id="WP_369788323.1">
    <property type="nucleotide sequence ID" value="NZ_CP165628.1"/>
</dbReference>
<feature type="domain" description="Phage terminase large subunit N-terminal" evidence="1">
    <location>
        <begin position="25"/>
        <end position="219"/>
    </location>
</feature>
<evidence type="ECO:0000259" key="1">
    <source>
        <dbReference type="Pfam" id="PF04466"/>
    </source>
</evidence>
<reference evidence="3" key="1">
    <citation type="submission" date="2024-07" db="EMBL/GenBank/DDBJ databases">
        <authorList>
            <person name="Biller S.J."/>
        </authorList>
    </citation>
    <scope>NUCLEOTIDE SEQUENCE</scope>
    <source>
        <strain evidence="3">WC2420</strain>
    </source>
</reference>
<organism evidence="3">
    <name type="scientific">Rouxiella sp. WC2420</name>
    <dbReference type="NCBI Taxonomy" id="3234145"/>
    <lineage>
        <taxon>Bacteria</taxon>
        <taxon>Pseudomonadati</taxon>
        <taxon>Pseudomonadota</taxon>
        <taxon>Gammaproteobacteria</taxon>
        <taxon>Enterobacterales</taxon>
        <taxon>Yersiniaceae</taxon>
        <taxon>Rouxiella</taxon>
    </lineage>
</organism>
<dbReference type="InterPro" id="IPR027417">
    <property type="entry name" value="P-loop_NTPase"/>
</dbReference>
<dbReference type="InterPro" id="IPR035412">
    <property type="entry name" value="Terminase_L_N"/>
</dbReference>
<evidence type="ECO:0000313" key="3">
    <source>
        <dbReference type="EMBL" id="XDU70881.1"/>
    </source>
</evidence>
<dbReference type="Pfam" id="PF17288">
    <property type="entry name" value="Terminase_3C"/>
    <property type="match status" value="1"/>
</dbReference>
<dbReference type="PANTHER" id="PTHR39184">
    <property type="match status" value="1"/>
</dbReference>
<protein>
    <submittedName>
        <fullName evidence="3">PBSX family phage terminase large subunit</fullName>
    </submittedName>
</protein>
<dbReference type="PANTHER" id="PTHR39184:SF1">
    <property type="entry name" value="PBSX PHAGE TERMINASE LARGE SUBUNIT"/>
    <property type="match status" value="1"/>
</dbReference>
<evidence type="ECO:0000259" key="2">
    <source>
        <dbReference type="Pfam" id="PF17288"/>
    </source>
</evidence>
<proteinExistence type="predicted"/>
<accession>A0AB39VMT3</accession>
<dbReference type="Pfam" id="PF04466">
    <property type="entry name" value="Terminase_3"/>
    <property type="match status" value="1"/>
</dbReference>